<dbReference type="InterPro" id="IPR020568">
    <property type="entry name" value="Ribosomal_Su5_D2-typ_SF"/>
</dbReference>
<dbReference type="GO" id="GO:0004413">
    <property type="term" value="F:homoserine kinase activity"/>
    <property type="evidence" value="ECO:0007669"/>
    <property type="project" value="UniProtKB-UniRule"/>
</dbReference>
<evidence type="ECO:0000256" key="7">
    <source>
        <dbReference type="ARBA" id="ARBA00022697"/>
    </source>
</evidence>
<dbReference type="Gene3D" id="3.30.230.10">
    <property type="match status" value="1"/>
</dbReference>
<dbReference type="AlphaFoldDB" id="A0A2I1NC00"/>
<dbReference type="Pfam" id="PF08544">
    <property type="entry name" value="GHMP_kinases_C"/>
    <property type="match status" value="1"/>
</dbReference>
<dbReference type="EMBL" id="PKHU01000001">
    <property type="protein sequence ID" value="PKZ29880.1"/>
    <property type="molecule type" value="Genomic_DNA"/>
</dbReference>
<accession>A0A2I1NC00</accession>
<keyword evidence="8 12" id="KW-0547">Nucleotide-binding</keyword>
<evidence type="ECO:0000256" key="6">
    <source>
        <dbReference type="ARBA" id="ARBA00022679"/>
    </source>
</evidence>
<comment type="caution">
    <text evidence="15">The sequence shown here is derived from an EMBL/GenBank/DDBJ whole genome shotgun (WGS) entry which is preliminary data.</text>
</comment>
<protein>
    <recommendedName>
        <fullName evidence="4 12">Homoserine kinase</fullName>
        <shortName evidence="12">HK</shortName>
        <shortName evidence="12">HSK</shortName>
        <ecNumber evidence="3 12">2.7.1.39</ecNumber>
    </recommendedName>
</protein>
<keyword evidence="5 12" id="KW-0028">Amino-acid biosynthesis</keyword>
<comment type="catalytic activity">
    <reaction evidence="11 12">
        <text>L-homoserine + ATP = O-phospho-L-homoserine + ADP + H(+)</text>
        <dbReference type="Rhea" id="RHEA:13985"/>
        <dbReference type="ChEBI" id="CHEBI:15378"/>
        <dbReference type="ChEBI" id="CHEBI:30616"/>
        <dbReference type="ChEBI" id="CHEBI:57476"/>
        <dbReference type="ChEBI" id="CHEBI:57590"/>
        <dbReference type="ChEBI" id="CHEBI:456216"/>
        <dbReference type="EC" id="2.7.1.39"/>
    </reaction>
</comment>
<dbReference type="PROSITE" id="PS00627">
    <property type="entry name" value="GHMP_KINASES_ATP"/>
    <property type="match status" value="1"/>
</dbReference>
<keyword evidence="12" id="KW-0963">Cytoplasm</keyword>
<dbReference type="InterPro" id="IPR000870">
    <property type="entry name" value="Homoserine_kinase"/>
</dbReference>
<evidence type="ECO:0000256" key="12">
    <source>
        <dbReference type="HAMAP-Rule" id="MF_00384"/>
    </source>
</evidence>
<dbReference type="SUPFAM" id="SSF54211">
    <property type="entry name" value="Ribosomal protein S5 domain 2-like"/>
    <property type="match status" value="1"/>
</dbReference>
<feature type="binding site" evidence="12">
    <location>
        <begin position="84"/>
        <end position="94"/>
    </location>
    <ligand>
        <name>ATP</name>
        <dbReference type="ChEBI" id="CHEBI:30616"/>
    </ligand>
</feature>
<evidence type="ECO:0000256" key="11">
    <source>
        <dbReference type="ARBA" id="ARBA00049375"/>
    </source>
</evidence>
<proteinExistence type="inferred from homology"/>
<dbReference type="InterPro" id="IPR014721">
    <property type="entry name" value="Ribsml_uS5_D2-typ_fold_subgr"/>
</dbReference>
<evidence type="ECO:0000256" key="10">
    <source>
        <dbReference type="ARBA" id="ARBA00022840"/>
    </source>
</evidence>
<dbReference type="PRINTS" id="PR00958">
    <property type="entry name" value="HOMSERKINASE"/>
</dbReference>
<dbReference type="InterPro" id="IPR006203">
    <property type="entry name" value="GHMP_knse_ATP-bd_CS"/>
</dbReference>
<comment type="subcellular location">
    <subcellularLocation>
        <location evidence="12">Cytoplasm</location>
    </subcellularLocation>
</comment>
<dbReference type="NCBIfam" id="TIGR00191">
    <property type="entry name" value="thrB"/>
    <property type="match status" value="1"/>
</dbReference>
<comment type="pathway">
    <text evidence="1 12">Amino-acid biosynthesis; L-threonine biosynthesis; L-threonine from L-aspartate: step 4/5.</text>
</comment>
<dbReference type="PIRSF" id="PIRSF000676">
    <property type="entry name" value="Homoser_kin"/>
    <property type="match status" value="1"/>
</dbReference>
<dbReference type="Gene3D" id="3.30.70.890">
    <property type="entry name" value="GHMP kinase, C-terminal domain"/>
    <property type="match status" value="1"/>
</dbReference>
<dbReference type="Proteomes" id="UP000234639">
    <property type="component" value="Unassembled WGS sequence"/>
</dbReference>
<evidence type="ECO:0000256" key="5">
    <source>
        <dbReference type="ARBA" id="ARBA00022605"/>
    </source>
</evidence>
<dbReference type="GO" id="GO:0005524">
    <property type="term" value="F:ATP binding"/>
    <property type="evidence" value="ECO:0007669"/>
    <property type="project" value="UniProtKB-UniRule"/>
</dbReference>
<organism evidence="15 16">
    <name type="scientific">Campylobacter ureolyticus</name>
    <dbReference type="NCBI Taxonomy" id="827"/>
    <lineage>
        <taxon>Bacteria</taxon>
        <taxon>Pseudomonadati</taxon>
        <taxon>Campylobacterota</taxon>
        <taxon>Epsilonproteobacteria</taxon>
        <taxon>Campylobacterales</taxon>
        <taxon>Campylobacteraceae</taxon>
        <taxon>Campylobacter</taxon>
    </lineage>
</organism>
<dbReference type="InterPro" id="IPR036554">
    <property type="entry name" value="GHMP_kinase_C_sf"/>
</dbReference>
<dbReference type="PANTHER" id="PTHR20861:SF1">
    <property type="entry name" value="HOMOSERINE KINASE"/>
    <property type="match status" value="1"/>
</dbReference>
<dbReference type="PANTHER" id="PTHR20861">
    <property type="entry name" value="HOMOSERINE/4-DIPHOSPHOCYTIDYL-2-C-METHYL-D-ERYTHRITOL KINASE"/>
    <property type="match status" value="1"/>
</dbReference>
<evidence type="ECO:0000259" key="14">
    <source>
        <dbReference type="Pfam" id="PF08544"/>
    </source>
</evidence>
<keyword evidence="7 12" id="KW-0791">Threonine biosynthesis</keyword>
<gene>
    <name evidence="12" type="primary">thrB</name>
    <name evidence="15" type="ORF">CYJ41_00105</name>
</gene>
<comment type="function">
    <text evidence="12">Catalyzes the ATP-dependent phosphorylation of L-homoserine to L-homoserine phosphate.</text>
</comment>
<name>A0A2I1NC00_9BACT</name>
<dbReference type="EC" id="2.7.1.39" evidence="3 12"/>
<dbReference type="HAMAP" id="MF_00384">
    <property type="entry name" value="Homoser_kinase"/>
    <property type="match status" value="1"/>
</dbReference>
<evidence type="ECO:0000313" key="16">
    <source>
        <dbReference type="Proteomes" id="UP000234639"/>
    </source>
</evidence>
<evidence type="ECO:0000256" key="2">
    <source>
        <dbReference type="ARBA" id="ARBA00007370"/>
    </source>
</evidence>
<evidence type="ECO:0000259" key="13">
    <source>
        <dbReference type="Pfam" id="PF00288"/>
    </source>
</evidence>
<dbReference type="GO" id="GO:0009088">
    <property type="term" value="P:threonine biosynthetic process"/>
    <property type="evidence" value="ECO:0007669"/>
    <property type="project" value="UniProtKB-UniRule"/>
</dbReference>
<evidence type="ECO:0000256" key="9">
    <source>
        <dbReference type="ARBA" id="ARBA00022777"/>
    </source>
</evidence>
<dbReference type="SUPFAM" id="SSF55060">
    <property type="entry name" value="GHMP Kinase, C-terminal domain"/>
    <property type="match status" value="1"/>
</dbReference>
<evidence type="ECO:0000256" key="8">
    <source>
        <dbReference type="ARBA" id="ARBA00022741"/>
    </source>
</evidence>
<evidence type="ECO:0000313" key="15">
    <source>
        <dbReference type="EMBL" id="PKZ29880.1"/>
    </source>
</evidence>
<dbReference type="InterPro" id="IPR013750">
    <property type="entry name" value="GHMP_kinase_C_dom"/>
</dbReference>
<dbReference type="InterPro" id="IPR006204">
    <property type="entry name" value="GHMP_kinase_N_dom"/>
</dbReference>
<evidence type="ECO:0000256" key="3">
    <source>
        <dbReference type="ARBA" id="ARBA00012078"/>
    </source>
</evidence>
<dbReference type="UniPathway" id="UPA00050">
    <property type="reaction ID" value="UER00064"/>
</dbReference>
<evidence type="ECO:0000256" key="4">
    <source>
        <dbReference type="ARBA" id="ARBA00017858"/>
    </source>
</evidence>
<keyword evidence="9 12" id="KW-0418">Kinase</keyword>
<reference evidence="15 16" key="1">
    <citation type="submission" date="2017-12" db="EMBL/GenBank/DDBJ databases">
        <title>Phylogenetic diversity of female urinary microbiome.</title>
        <authorList>
            <person name="Thomas-White K."/>
            <person name="Wolfe A.J."/>
        </authorList>
    </citation>
    <scope>NUCLEOTIDE SEQUENCE [LARGE SCALE GENOMIC DNA]</scope>
    <source>
        <strain evidence="15 16">UMB0112</strain>
    </source>
</reference>
<keyword evidence="6 12" id="KW-0808">Transferase</keyword>
<dbReference type="RefSeq" id="WP_101636379.1">
    <property type="nucleotide sequence ID" value="NZ_JAPXGV010000002.1"/>
</dbReference>
<keyword evidence="10 12" id="KW-0067">ATP-binding</keyword>
<evidence type="ECO:0000256" key="1">
    <source>
        <dbReference type="ARBA" id="ARBA00005015"/>
    </source>
</evidence>
<feature type="domain" description="GHMP kinase C-terminal" evidence="14">
    <location>
        <begin position="201"/>
        <end position="275"/>
    </location>
</feature>
<comment type="similarity">
    <text evidence="2 12">Belongs to the GHMP kinase family. Homoserine kinase subfamily.</text>
</comment>
<sequence length="292" mass="32386">MKIKVPATSANLGPGFDALGLSLNLYNEVEITKQNLPCISIKGEGSGNLNIKKNNTFVNIFLEIYESLTARQENFKFSFINNIPFSRGLGSSSSVIIGAIAAAYEMAEFKIAKEAILNKALFYENHPDNIAPATFGGFVTSIVENGKVYTQKIYLDSSIKAVVVIPNKAMSTDKSRSKLPKNYSIKDCVFNLSHSAFLTASFIKKDYESLRVAAKDMMHEDLRMKALPELFDVRKISYENGALMSTLSGSGSSFLNITYKDDSKNLAKILKDKFPDFKIKELDFDNEGFKIS</sequence>
<dbReference type="Pfam" id="PF00288">
    <property type="entry name" value="GHMP_kinases_N"/>
    <property type="match status" value="1"/>
</dbReference>
<feature type="domain" description="GHMP kinase N-terminal" evidence="13">
    <location>
        <begin position="62"/>
        <end position="137"/>
    </location>
</feature>
<dbReference type="GO" id="GO:0005737">
    <property type="term" value="C:cytoplasm"/>
    <property type="evidence" value="ECO:0007669"/>
    <property type="project" value="UniProtKB-SubCell"/>
</dbReference>